<reference evidence="2 3" key="1">
    <citation type="submission" date="2020-11" db="EMBL/GenBank/DDBJ databases">
        <authorList>
            <person name="Lassalle F."/>
        </authorList>
    </citation>
    <scope>NUCLEOTIDE SEQUENCE [LARGE SCALE GENOMIC DNA]</scope>
    <source>
        <strain evidence="2 3">AB21</strain>
    </source>
</reference>
<proteinExistence type="predicted"/>
<dbReference type="Proteomes" id="UP000601041">
    <property type="component" value="Unassembled WGS sequence"/>
</dbReference>
<evidence type="ECO:0008006" key="4">
    <source>
        <dbReference type="Google" id="ProtNLM"/>
    </source>
</evidence>
<feature type="transmembrane region" description="Helical" evidence="1">
    <location>
        <begin position="410"/>
        <end position="430"/>
    </location>
</feature>
<name>A0ABN7JL88_9HYPH</name>
<evidence type="ECO:0000313" key="2">
    <source>
        <dbReference type="EMBL" id="CAD7036279.1"/>
    </source>
</evidence>
<feature type="transmembrane region" description="Helical" evidence="1">
    <location>
        <begin position="298"/>
        <end position="317"/>
    </location>
</feature>
<feature type="transmembrane region" description="Helical" evidence="1">
    <location>
        <begin position="6"/>
        <end position="25"/>
    </location>
</feature>
<keyword evidence="1" id="KW-0812">Transmembrane</keyword>
<feature type="transmembrane region" description="Helical" evidence="1">
    <location>
        <begin position="373"/>
        <end position="390"/>
    </location>
</feature>
<keyword evidence="3" id="KW-1185">Reference proteome</keyword>
<feature type="transmembrane region" description="Helical" evidence="1">
    <location>
        <begin position="475"/>
        <end position="497"/>
    </location>
</feature>
<comment type="caution">
    <text evidence="2">The sequence shown here is derived from an EMBL/GenBank/DDBJ whole genome shotgun (WGS) entry which is preliminary data.</text>
</comment>
<protein>
    <recommendedName>
        <fullName evidence="4">Dolichyl-phosphate-mannose-protein mannosyltransferase</fullName>
    </recommendedName>
</protein>
<feature type="transmembrane region" description="Helical" evidence="1">
    <location>
        <begin position="92"/>
        <end position="115"/>
    </location>
</feature>
<evidence type="ECO:0000256" key="1">
    <source>
        <dbReference type="SAM" id="Phobius"/>
    </source>
</evidence>
<feature type="transmembrane region" description="Helical" evidence="1">
    <location>
        <begin position="267"/>
        <end position="292"/>
    </location>
</feature>
<evidence type="ECO:0000313" key="3">
    <source>
        <dbReference type="Proteomes" id="UP000601041"/>
    </source>
</evidence>
<feature type="transmembrane region" description="Helical" evidence="1">
    <location>
        <begin position="37"/>
        <end position="57"/>
    </location>
</feature>
<dbReference type="EMBL" id="CABFWE030000005">
    <property type="protein sequence ID" value="CAD7036279.1"/>
    <property type="molecule type" value="Genomic_DNA"/>
</dbReference>
<feature type="transmembrane region" description="Helical" evidence="1">
    <location>
        <begin position="212"/>
        <end position="231"/>
    </location>
</feature>
<gene>
    <name evidence="2" type="ORF">RHAB21_02505</name>
</gene>
<keyword evidence="1" id="KW-0472">Membrane</keyword>
<organism evidence="2 3">
    <name type="scientific">Pseudorhizobium halotolerans</name>
    <dbReference type="NCBI Taxonomy" id="1233081"/>
    <lineage>
        <taxon>Bacteria</taxon>
        <taxon>Pseudomonadati</taxon>
        <taxon>Pseudomonadota</taxon>
        <taxon>Alphaproteobacteria</taxon>
        <taxon>Hyphomicrobiales</taxon>
        <taxon>Rhizobiaceae</taxon>
        <taxon>Rhizobium/Agrobacterium group</taxon>
        <taxon>Pseudorhizobium</taxon>
    </lineage>
</organism>
<sequence length="778" mass="83896">MVHGLSYLTFGALWALSTTLGWQLFSRFTSEANLRFLLGIASAPFLFGLSSAAALYALPGSDWQLAFATVFLGASVLILSRKSTLAMPPVTLQGILLLGFFLIAFGILGANSWLLPTDGNDALEYMTVARDVFESRSLEHYPALAPETTRSGFFASWTHPPLYVAAMHLANLAQGSADASGLSRLIPVWFLLSATASTLCAALSLGRISAAAAVAALLSVPVLVGGIPGAAIDSLPVAGSALVLAIVAGISGSQLKRGVAVGAALGLALWSHSIAILLLPMAVAVSACWWGPRRWRQAAVEVGASLTLAAIIAGIPYGRNYIAFGTLISDSPLVFTLESLDWSGYFDLSRSVDTWPARIQYGLFKAFSEPDNLGWIFWFAAGGAVIIIWRELRRGFAPTLLAERQPNDGPILASLIFVTVYFAGVVATLAIGSTMMVRNERYLLIITPAAAILAGRVIGYSLLRVRSFRSLSPVRAIVHISVVVAAALATLPALNLWRHQVPSPELLDRDARTALVGSSLYSRPMLWISENLPKDAKILAIRPSHMFHADRRMVSYLDPRLVPFYDARTDDEAVTALKRLDITHVQLPGYYIPPVYKSRLQNFLSDPSETALEYSDQGGNQVYALTPDDVRYGSPVSLDPSDVQWTKQTIYPFFGVNIGRLFGAAEELLAPDGTSITSTPLGLFHKVMFTTLSVDLKPAAKGLRVRISFEGNGFLTVFGRTEQGLFRLGELAVNGRQEFIRRSMHTLPLNGIIVEQRGNSSITIIGGDYASASEAPLP</sequence>
<accession>A0ABN7JL88</accession>
<keyword evidence="1" id="KW-1133">Transmembrane helix</keyword>
<feature type="transmembrane region" description="Helical" evidence="1">
    <location>
        <begin position="186"/>
        <end position="205"/>
    </location>
</feature>
<feature type="transmembrane region" description="Helical" evidence="1">
    <location>
        <begin position="63"/>
        <end position="80"/>
    </location>
</feature>
<feature type="transmembrane region" description="Helical" evidence="1">
    <location>
        <begin position="442"/>
        <end position="463"/>
    </location>
</feature>